<protein>
    <submittedName>
        <fullName evidence="1">Uncharacterized protein</fullName>
    </submittedName>
</protein>
<accession>A0A8T1YFB3</accession>
<dbReference type="EMBL" id="JAEFBJ010000012">
    <property type="protein sequence ID" value="KAG7544762.1"/>
    <property type="molecule type" value="Genomic_DNA"/>
</dbReference>
<gene>
    <name evidence="1" type="ORF">ISN44_As12g003320</name>
</gene>
<evidence type="ECO:0000313" key="1">
    <source>
        <dbReference type="EMBL" id="KAG7544762.1"/>
    </source>
</evidence>
<organism evidence="1 2">
    <name type="scientific">Arabidopsis suecica</name>
    <name type="common">Swedish thale-cress</name>
    <name type="synonym">Cardaminopsis suecica</name>
    <dbReference type="NCBI Taxonomy" id="45249"/>
    <lineage>
        <taxon>Eukaryota</taxon>
        <taxon>Viridiplantae</taxon>
        <taxon>Streptophyta</taxon>
        <taxon>Embryophyta</taxon>
        <taxon>Tracheophyta</taxon>
        <taxon>Spermatophyta</taxon>
        <taxon>Magnoliopsida</taxon>
        <taxon>eudicotyledons</taxon>
        <taxon>Gunneridae</taxon>
        <taxon>Pentapetalae</taxon>
        <taxon>rosids</taxon>
        <taxon>malvids</taxon>
        <taxon>Brassicales</taxon>
        <taxon>Brassicaceae</taxon>
        <taxon>Camelineae</taxon>
        <taxon>Arabidopsis</taxon>
    </lineage>
</organism>
<reference evidence="1 2" key="1">
    <citation type="submission" date="2020-12" db="EMBL/GenBank/DDBJ databases">
        <title>Concerted genomic and epigenomic changes stabilize Arabidopsis allopolyploids.</title>
        <authorList>
            <person name="Chen Z."/>
        </authorList>
    </citation>
    <scope>NUCLEOTIDE SEQUENCE [LARGE SCALE GENOMIC DNA]</scope>
    <source>
        <strain evidence="1">As9502</strain>
        <tissue evidence="1">Leaf</tissue>
    </source>
</reference>
<keyword evidence="2" id="KW-1185">Reference proteome</keyword>
<feature type="non-terminal residue" evidence="1">
    <location>
        <position position="1"/>
    </location>
</feature>
<sequence>ICDNCSGFLPFSSSIPASVSSLISSNFMIFSGKIFGVNEEDDALILLLPSSLDILRIIGSFCVLGDGHSGREEG</sequence>
<name>A0A8T1YFB3_ARASU</name>
<feature type="non-terminal residue" evidence="1">
    <location>
        <position position="74"/>
    </location>
</feature>
<proteinExistence type="predicted"/>
<dbReference type="AlphaFoldDB" id="A0A8T1YFB3"/>
<comment type="caution">
    <text evidence="1">The sequence shown here is derived from an EMBL/GenBank/DDBJ whole genome shotgun (WGS) entry which is preliminary data.</text>
</comment>
<evidence type="ECO:0000313" key="2">
    <source>
        <dbReference type="Proteomes" id="UP000694251"/>
    </source>
</evidence>
<dbReference type="Proteomes" id="UP000694251">
    <property type="component" value="Chromosome 12"/>
</dbReference>